<dbReference type="PROSITE" id="PS51257">
    <property type="entry name" value="PROKAR_LIPOPROTEIN"/>
    <property type="match status" value="1"/>
</dbReference>
<dbReference type="InterPro" id="IPR007487">
    <property type="entry name" value="ABC_transpt-TYRBP-like"/>
</dbReference>
<proteinExistence type="predicted"/>
<organism evidence="1 2">
    <name type="scientific">Neisseria zoodegmatis</name>
    <dbReference type="NCBI Taxonomy" id="326523"/>
    <lineage>
        <taxon>Bacteria</taxon>
        <taxon>Pseudomonadati</taxon>
        <taxon>Pseudomonadota</taxon>
        <taxon>Betaproteobacteria</taxon>
        <taxon>Neisseriales</taxon>
        <taxon>Neisseriaceae</taxon>
        <taxon>Neisseria</taxon>
    </lineage>
</organism>
<accession>A0A378WI22</accession>
<dbReference type="PANTHER" id="PTHR35271:SF1">
    <property type="entry name" value="ABC TRANSPORTER, SUBSTRATE-BINDING LIPOPROTEIN"/>
    <property type="match status" value="1"/>
</dbReference>
<reference evidence="1 2" key="1">
    <citation type="submission" date="2018-06" db="EMBL/GenBank/DDBJ databases">
        <authorList>
            <consortium name="Pathogen Informatics"/>
            <person name="Doyle S."/>
        </authorList>
    </citation>
    <scope>NUCLEOTIDE SEQUENCE [LARGE SCALE GENOMIC DNA]</scope>
    <source>
        <strain evidence="1 2">NCTC12229</strain>
    </source>
</reference>
<gene>
    <name evidence="1" type="ORF">NCTC12229_00965</name>
</gene>
<dbReference type="OrthoDB" id="9776955at2"/>
<dbReference type="CDD" id="cd06325">
    <property type="entry name" value="PBP1_ABC_unchar_transporter"/>
    <property type="match status" value="1"/>
</dbReference>
<dbReference type="PANTHER" id="PTHR35271">
    <property type="entry name" value="ABC TRANSPORTER, SUBSTRATE-BINDING LIPOPROTEIN-RELATED"/>
    <property type="match status" value="1"/>
</dbReference>
<evidence type="ECO:0000313" key="1">
    <source>
        <dbReference type="EMBL" id="SUA36547.1"/>
    </source>
</evidence>
<dbReference type="Pfam" id="PF04392">
    <property type="entry name" value="ABC_sub_bind"/>
    <property type="match status" value="1"/>
</dbReference>
<dbReference type="Gene3D" id="3.40.50.2300">
    <property type="match status" value="2"/>
</dbReference>
<dbReference type="Proteomes" id="UP000254055">
    <property type="component" value="Unassembled WGS sequence"/>
</dbReference>
<dbReference type="InterPro" id="IPR028082">
    <property type="entry name" value="Peripla_BP_I"/>
</dbReference>
<evidence type="ECO:0000313" key="2">
    <source>
        <dbReference type="Proteomes" id="UP000254055"/>
    </source>
</evidence>
<dbReference type="RefSeq" id="WP_115133742.1">
    <property type="nucleotide sequence ID" value="NZ_UGRS01000001.1"/>
</dbReference>
<dbReference type="AlphaFoldDB" id="A0A378WI22"/>
<sequence>MNQKTTSQYVLSTITAVLLAACSPAEQKSNTAASSPAAEPAANKKIAITAIVEHPALDAVRKGVIDELKAKGYEEGKNLTIDFQSAQGSTANAAQIAKKFVGDNPDVVVAIATPSAQSMVAATKTIPIVYAAVTDPVAAKLVPGFDASNTNVTGISDELPLEPQIDLMKKIVPTVKNVGYVYSPGEVNSTTVLEQLKAKLEPQGINLVTAPAQRSSDVLTAARSLNGKVDLIYTSLDNNVVSSYESMNKAAVEMKKPLIASDTDSVARGAVAALGVNYYDLGKKAGDVTAQILAGKKAGEIPSARMETLDLYLSKKNAAAQGVTLSEELLKQAKQVSE</sequence>
<dbReference type="SUPFAM" id="SSF53822">
    <property type="entry name" value="Periplasmic binding protein-like I"/>
    <property type="match status" value="1"/>
</dbReference>
<dbReference type="EMBL" id="UGRS01000001">
    <property type="protein sequence ID" value="SUA36547.1"/>
    <property type="molecule type" value="Genomic_DNA"/>
</dbReference>
<name>A0A378WI22_9NEIS</name>
<protein>
    <submittedName>
        <fullName evidence="1">ABC-type uncharacterized transport system, periplasmic component</fullName>
    </submittedName>
</protein>